<feature type="region of interest" description="Disordered" evidence="1">
    <location>
        <begin position="1"/>
        <end position="142"/>
    </location>
</feature>
<feature type="compositionally biased region" description="Basic residues" evidence="1">
    <location>
        <begin position="582"/>
        <end position="598"/>
    </location>
</feature>
<evidence type="ECO:0000256" key="1">
    <source>
        <dbReference type="SAM" id="MobiDB-lite"/>
    </source>
</evidence>
<dbReference type="AlphaFoldDB" id="A0AAW0FX81"/>
<feature type="domain" description="DUF6532" evidence="2">
    <location>
        <begin position="421"/>
        <end position="556"/>
    </location>
</feature>
<feature type="compositionally biased region" description="Basic residues" evidence="1">
    <location>
        <begin position="332"/>
        <end position="342"/>
    </location>
</feature>
<reference evidence="3 4" key="1">
    <citation type="submission" date="2022-09" db="EMBL/GenBank/DDBJ databases">
        <authorList>
            <person name="Palmer J.M."/>
        </authorList>
    </citation>
    <scope>NUCLEOTIDE SEQUENCE [LARGE SCALE GENOMIC DNA]</scope>
    <source>
        <strain evidence="3 4">DSM 7382</strain>
    </source>
</reference>
<evidence type="ECO:0000259" key="2">
    <source>
        <dbReference type="Pfam" id="PF20149"/>
    </source>
</evidence>
<sequence>MPPRRYKSSEDGPPPAATGTRALRSTTKPVSKMAPTKRSRADTVGSSAAKSSKKGAKSQRMDDTPESSSTADTDKAVSLPTATTTRRYGTRPSNDPHPALSVGLQKRRKEDIHAEAQAKRSVKEQESIQRAQETEEQQTRELQGAEKIAVLLDKQVAEDEADTSYIEANEGVASAISRKPVGEKVIKVMSHLTWAANNELKLTSMQKMTAKEQRDVKTKGIEATIASFRKQTNLTAEQLSVSGATGKATTPNINKGLPSDWRTRVDLNSKDKPITGNTTRTQARRAQEAVDGFTDLDVTQSNPPSHRSLPGPRSRQTQVVQVSEHKSEHLARPGKAKPKSQRQKKDQESSTGNGLSFDELPDWIKKSFTTIIIPTILAHYGGEANPWDIDHGEEDLFACLLQEVIDYLHPEQHYVVNKSDSIYKQARQKVYDWRAKFKHDGTAEVSKDVKGLDKETTKAVVDDALEADGFAYFEDGNTSKPFQSKYILSVLAGHYQSIEGSLREDIIYPRGALALAILAVQVAFQSFESGSFIAGPQFNEANYLPEFQIHKENVADLLKPSVRHRFDTIISRAKSLVVPRGTRARAQHGLPKIRRAPRIHQASSPPPEPEEDEDQPPSSQFDPESEDVSLDGLMPMEEEDERD</sequence>
<feature type="compositionally biased region" description="Basic and acidic residues" evidence="1">
    <location>
        <begin position="108"/>
        <end position="127"/>
    </location>
</feature>
<evidence type="ECO:0000313" key="4">
    <source>
        <dbReference type="Proteomes" id="UP001385951"/>
    </source>
</evidence>
<feature type="region of interest" description="Disordered" evidence="1">
    <location>
        <begin position="242"/>
        <end position="356"/>
    </location>
</feature>
<keyword evidence="4" id="KW-1185">Reference proteome</keyword>
<name>A0AAW0FX81_9APHY</name>
<protein>
    <recommendedName>
        <fullName evidence="2">DUF6532 domain-containing protein</fullName>
    </recommendedName>
</protein>
<accession>A0AAW0FX81</accession>
<evidence type="ECO:0000313" key="3">
    <source>
        <dbReference type="EMBL" id="KAK7685481.1"/>
    </source>
</evidence>
<feature type="compositionally biased region" description="Polar residues" evidence="1">
    <location>
        <begin position="80"/>
        <end position="93"/>
    </location>
</feature>
<feature type="compositionally biased region" description="Basic and acidic residues" evidence="1">
    <location>
        <begin position="261"/>
        <end position="273"/>
    </location>
</feature>
<dbReference type="Pfam" id="PF20149">
    <property type="entry name" value="DUF6532"/>
    <property type="match status" value="1"/>
</dbReference>
<proteinExistence type="predicted"/>
<gene>
    <name evidence="3" type="ORF">QCA50_011345</name>
</gene>
<feature type="region of interest" description="Disordered" evidence="1">
    <location>
        <begin position="580"/>
        <end position="643"/>
    </location>
</feature>
<dbReference type="InterPro" id="IPR045341">
    <property type="entry name" value="DUF6532"/>
</dbReference>
<dbReference type="EMBL" id="JASBNA010000020">
    <property type="protein sequence ID" value="KAK7685481.1"/>
    <property type="molecule type" value="Genomic_DNA"/>
</dbReference>
<feature type="compositionally biased region" description="Polar residues" evidence="1">
    <location>
        <begin position="242"/>
        <end position="253"/>
    </location>
</feature>
<comment type="caution">
    <text evidence="3">The sequence shown here is derived from an EMBL/GenBank/DDBJ whole genome shotgun (WGS) entry which is preliminary data.</text>
</comment>
<dbReference type="Proteomes" id="UP001385951">
    <property type="component" value="Unassembled WGS sequence"/>
</dbReference>
<organism evidence="3 4">
    <name type="scientific">Cerrena zonata</name>
    <dbReference type="NCBI Taxonomy" id="2478898"/>
    <lineage>
        <taxon>Eukaryota</taxon>
        <taxon>Fungi</taxon>
        <taxon>Dikarya</taxon>
        <taxon>Basidiomycota</taxon>
        <taxon>Agaricomycotina</taxon>
        <taxon>Agaricomycetes</taxon>
        <taxon>Polyporales</taxon>
        <taxon>Cerrenaceae</taxon>
        <taxon>Cerrena</taxon>
    </lineage>
</organism>